<dbReference type="OrthoDB" id="26040at2157"/>
<dbReference type="Proteomes" id="UP000008138">
    <property type="component" value="Chromosome"/>
</dbReference>
<feature type="transmembrane region" description="Helical" evidence="1">
    <location>
        <begin position="92"/>
        <end position="114"/>
    </location>
</feature>
<dbReference type="eggNOG" id="arCOG05553">
    <property type="taxonomic scope" value="Archaea"/>
</dbReference>
<proteinExistence type="predicted"/>
<dbReference type="GeneID" id="10359864"/>
<keyword evidence="1" id="KW-0472">Membrane</keyword>
<reference evidence="2 3" key="1">
    <citation type="journal article" date="2011" name="J. Bacteriol.">
        <title>Complete genome sequence of the thermoacidophilic crenarchaeon Thermoproteus uzoniensis 768-20.</title>
        <authorList>
            <person name="Mardanov A.V."/>
            <person name="Gumerov V.M."/>
            <person name="Beletsky A.V."/>
            <person name="Prokofeva M.I."/>
            <person name="Bonch-Osmolovskaya E.A."/>
            <person name="Ravin N.V."/>
            <person name="Skryabin K.G."/>
        </authorList>
    </citation>
    <scope>NUCLEOTIDE SEQUENCE [LARGE SCALE GENOMIC DNA]</scope>
    <source>
        <strain evidence="2 3">768-20</strain>
    </source>
</reference>
<sequence>MLSQLAAFIQSVKGSILLSWLLMVLIAAVLALIASGRPRRPARRWLGDFFVRWGLAGLFLWFVFFALWALREVLAQSFVFPVGPIQGFIENATLWGVVLTGFLTITFFGGTLLLQALFSKIEVPEGVVYYRQEVIMTPQKIAGREVFAHLPEEPPELREEAAAREALKIRRGG</sequence>
<evidence type="ECO:0000256" key="1">
    <source>
        <dbReference type="SAM" id="Phobius"/>
    </source>
</evidence>
<dbReference type="AlphaFoldDB" id="F2L2F0"/>
<evidence type="ECO:0000313" key="3">
    <source>
        <dbReference type="Proteomes" id="UP000008138"/>
    </source>
</evidence>
<keyword evidence="3" id="KW-1185">Reference proteome</keyword>
<dbReference type="RefSeq" id="WP_013679151.1">
    <property type="nucleotide sequence ID" value="NC_015315.1"/>
</dbReference>
<reference key="2">
    <citation type="submission" date="2011-03" db="EMBL/GenBank/DDBJ databases">
        <title>Complete genome sequence of the thermoacidophilic crenarchaeon Thermoproteus uzoniensis 768-20.</title>
        <authorList>
            <person name="Mardanov A.V."/>
            <person name="Gumerov V.M."/>
            <person name="Beletsky A.V."/>
            <person name="Prokofeva M.I."/>
            <person name="Bonch-Osmolovskaya E.A."/>
            <person name="Ravin N.V."/>
            <person name="Skryabin K.G."/>
        </authorList>
    </citation>
    <scope>NUCLEOTIDE SEQUENCE</scope>
    <source>
        <strain>768-20</strain>
    </source>
</reference>
<evidence type="ECO:0000313" key="2">
    <source>
        <dbReference type="EMBL" id="AEA11815.1"/>
    </source>
</evidence>
<accession>F2L2F0</accession>
<keyword evidence="1" id="KW-0812">Transmembrane</keyword>
<feature type="transmembrane region" description="Helical" evidence="1">
    <location>
        <begin position="16"/>
        <end position="37"/>
    </location>
</feature>
<feature type="transmembrane region" description="Helical" evidence="1">
    <location>
        <begin position="49"/>
        <end position="70"/>
    </location>
</feature>
<dbReference type="EMBL" id="CP002590">
    <property type="protein sequence ID" value="AEA11815.1"/>
    <property type="molecule type" value="Genomic_DNA"/>
</dbReference>
<dbReference type="KEGG" id="tuz:TUZN_0317"/>
<gene>
    <name evidence="2" type="ordered locus">TUZN_0317</name>
</gene>
<protein>
    <submittedName>
        <fullName evidence="2">Uncharacterized protein</fullName>
    </submittedName>
</protein>
<organism evidence="2 3">
    <name type="scientific">Thermoproteus uzoniensis (strain 768-20)</name>
    <dbReference type="NCBI Taxonomy" id="999630"/>
    <lineage>
        <taxon>Archaea</taxon>
        <taxon>Thermoproteota</taxon>
        <taxon>Thermoprotei</taxon>
        <taxon>Thermoproteales</taxon>
        <taxon>Thermoproteaceae</taxon>
        <taxon>Thermoproteus</taxon>
    </lineage>
</organism>
<dbReference type="HOGENOM" id="CLU_1451483_0_0_2"/>
<keyword evidence="1" id="KW-1133">Transmembrane helix</keyword>
<name>F2L2F0_THEU7</name>